<dbReference type="Gene3D" id="3.40.30.10">
    <property type="entry name" value="Glutaredoxin"/>
    <property type="match status" value="1"/>
</dbReference>
<feature type="domain" description="Spermatogenesis-associated protein 20-like TRX" evidence="1">
    <location>
        <begin position="7"/>
        <end position="161"/>
    </location>
</feature>
<dbReference type="SUPFAM" id="SSF52833">
    <property type="entry name" value="Thioredoxin-like"/>
    <property type="match status" value="1"/>
</dbReference>
<sequence>MSQPQANDLIRETSPYLLQHAYNPVDWKPWKPEILDRARKEGKLLVISIGYAACHWCHVMEKESFEDPETAVVMNGDFISIKVDREERPDVDQVYMNAVQLMTGQGGWPLNIVALPDGRPVWGGTYFPKARWIASLQHIQKLYEKQPEKLREYADNMEKGLQSLETVIPDTNRPLFSAKQVQHSVNRWKDHLDRSYGGPRQAPKFMMPSNFLFLLHYAFQYEDTEIMEYINLSLTKIAYGGVYDHVGGGFSRYSVDAKWHVPHFEKMLYDNGQLVSLYANAYAVTGKALYRNVVYETLTFIERELMHDEGAFYSSLDADSQNEKGIQEEGAFYVWKKDELQQLLKHDFPCFRDYYNINSYGLWEGQNYVLIRKDHEKEVAEKHGITTAALSEKIVMWKSLLLEKREERPRPRLDDKILTSWNALMLKGYVDAYKTFGEPSFLDTALKNARFITEKQLRPDGGLNRNYKNGKSNINAYLEDYAAVTDAFLALHEVTLDEHWLITARNLTDYTFEHFYDCTSHMFFFTSNEDKSLVTRSIERSDNVIPASNSVMAKNLFVLAHHFDDKKYAETAEQMLHNMIPGTKEHPSFHSNWLDLMLRYTHQYHEVAISGKDALKKAKKINRYFLPNKLITGATGASSLPLLQNRFVDNKTLIYVCVDFSCKLPVEKVSDALPQLKDDR</sequence>
<dbReference type="RefSeq" id="WP_187966928.1">
    <property type="nucleotide sequence ID" value="NZ_JACVDC010000073.1"/>
</dbReference>
<dbReference type="PANTHER" id="PTHR42899">
    <property type="entry name" value="SPERMATOGENESIS-ASSOCIATED PROTEIN 20"/>
    <property type="match status" value="1"/>
</dbReference>
<gene>
    <name evidence="2" type="ORF">IBL28_17655</name>
</gene>
<dbReference type="Gene3D" id="1.50.10.20">
    <property type="match status" value="1"/>
</dbReference>
<dbReference type="SUPFAM" id="SSF48208">
    <property type="entry name" value="Six-hairpin glycosidases"/>
    <property type="match status" value="1"/>
</dbReference>
<dbReference type="InterPro" id="IPR036249">
    <property type="entry name" value="Thioredoxin-like_sf"/>
</dbReference>
<dbReference type="GO" id="GO:0005975">
    <property type="term" value="P:carbohydrate metabolic process"/>
    <property type="evidence" value="ECO:0007669"/>
    <property type="project" value="InterPro"/>
</dbReference>
<keyword evidence="3" id="KW-1185">Reference proteome</keyword>
<dbReference type="CDD" id="cd02955">
    <property type="entry name" value="SSP411"/>
    <property type="match status" value="1"/>
</dbReference>
<dbReference type="EMBL" id="JACVDC010000073">
    <property type="protein sequence ID" value="MBC9797801.1"/>
    <property type="molecule type" value="Genomic_DNA"/>
</dbReference>
<protein>
    <submittedName>
        <fullName evidence="2">Thioredoxin domain-containing protein</fullName>
    </submittedName>
</protein>
<dbReference type="PANTHER" id="PTHR42899:SF1">
    <property type="entry name" value="SPERMATOGENESIS-ASSOCIATED PROTEIN 20"/>
    <property type="match status" value="1"/>
</dbReference>
<evidence type="ECO:0000259" key="1">
    <source>
        <dbReference type="Pfam" id="PF03190"/>
    </source>
</evidence>
<dbReference type="PIRSF" id="PIRSF006402">
    <property type="entry name" value="UCP006402_thioredoxin"/>
    <property type="match status" value="1"/>
</dbReference>
<evidence type="ECO:0000313" key="3">
    <source>
        <dbReference type="Proteomes" id="UP000653730"/>
    </source>
</evidence>
<reference evidence="2 3" key="1">
    <citation type="submission" date="2020-09" db="EMBL/GenBank/DDBJ databases">
        <title>Sinomicrobium weinanense sp. nov., a halophilic bacteria isolated from saline-alkali soil.</title>
        <authorList>
            <person name="Wu P."/>
            <person name="Ren H."/>
            <person name="Mei Y."/>
            <person name="Liang Y."/>
            <person name="Chen Z."/>
        </authorList>
    </citation>
    <scope>NUCLEOTIDE SEQUENCE [LARGE SCALE GENOMIC DNA]</scope>
    <source>
        <strain evidence="2 3">FJxs</strain>
    </source>
</reference>
<dbReference type="Proteomes" id="UP000653730">
    <property type="component" value="Unassembled WGS sequence"/>
</dbReference>
<dbReference type="InterPro" id="IPR008928">
    <property type="entry name" value="6-hairpin_glycosidase_sf"/>
</dbReference>
<dbReference type="InterPro" id="IPR004879">
    <property type="entry name" value="Ssp411-like_TRX"/>
</dbReference>
<dbReference type="Pfam" id="PF03190">
    <property type="entry name" value="Thioredox_DsbH"/>
    <property type="match status" value="1"/>
</dbReference>
<accession>A0A926Q559</accession>
<name>A0A926Q559_9FLAO</name>
<dbReference type="AlphaFoldDB" id="A0A926Q559"/>
<comment type="caution">
    <text evidence="2">The sequence shown here is derived from an EMBL/GenBank/DDBJ whole genome shotgun (WGS) entry which is preliminary data.</text>
</comment>
<proteinExistence type="predicted"/>
<evidence type="ECO:0000313" key="2">
    <source>
        <dbReference type="EMBL" id="MBC9797801.1"/>
    </source>
</evidence>
<dbReference type="InterPro" id="IPR024705">
    <property type="entry name" value="Ssp411"/>
</dbReference>
<organism evidence="2 3">
    <name type="scientific">Sinomicrobium weinanense</name>
    <dbReference type="NCBI Taxonomy" id="2842200"/>
    <lineage>
        <taxon>Bacteria</taxon>
        <taxon>Pseudomonadati</taxon>
        <taxon>Bacteroidota</taxon>
        <taxon>Flavobacteriia</taxon>
        <taxon>Flavobacteriales</taxon>
        <taxon>Flavobacteriaceae</taxon>
        <taxon>Sinomicrobium</taxon>
    </lineage>
</organism>